<dbReference type="EMBL" id="NHRY01000069">
    <property type="protein sequence ID" value="PPQ35688.1"/>
    <property type="molecule type" value="Genomic_DNA"/>
</dbReference>
<evidence type="ECO:0000256" key="1">
    <source>
        <dbReference type="ARBA" id="ARBA00022857"/>
    </source>
</evidence>
<dbReference type="Gene3D" id="3.90.180.10">
    <property type="entry name" value="Medium-chain alcohol dehydrogenases, catalytic domain"/>
    <property type="match status" value="1"/>
</dbReference>
<dbReference type="InterPro" id="IPR011032">
    <property type="entry name" value="GroES-like_sf"/>
</dbReference>
<dbReference type="PANTHER" id="PTHR48106">
    <property type="entry name" value="QUINONE OXIDOREDUCTASE PIG3-RELATED"/>
    <property type="match status" value="1"/>
</dbReference>
<feature type="domain" description="Enoyl reductase (ER)" evidence="4">
    <location>
        <begin position="10"/>
        <end position="301"/>
    </location>
</feature>
<dbReference type="SUPFAM" id="SSF50129">
    <property type="entry name" value="GroES-like"/>
    <property type="match status" value="1"/>
</dbReference>
<dbReference type="Pfam" id="PF00107">
    <property type="entry name" value="ADH_zinc_N"/>
    <property type="match status" value="1"/>
</dbReference>
<reference evidence="5 6" key="1">
    <citation type="journal article" date="2018" name="Arch. Microbiol.">
        <title>New insights into the metabolic potential of the phototrophic purple bacterium Rhodopila globiformis DSM 161(T) from its draft genome sequence and evidence for a vanadium-dependent nitrogenase.</title>
        <authorList>
            <person name="Imhoff J.F."/>
            <person name="Rahn T."/>
            <person name="Kunzel S."/>
            <person name="Neulinger S.C."/>
        </authorList>
    </citation>
    <scope>NUCLEOTIDE SEQUENCE [LARGE SCALE GENOMIC DNA]</scope>
    <source>
        <strain evidence="5 6">DSM 161</strain>
    </source>
</reference>
<gene>
    <name evidence="5" type="ORF">CCS01_06825</name>
</gene>
<sequence length="304" mass="31954">MRALVNTPNGPTPVEFRDLPEPEPRADEALVEVRAFSLNRGELTLFRNLHEGWRPGQDIAGTVLRSPDPASLPVGARVVAIADRAGWAERAAVPLSRIACLPDAVSFEDAAALPVAGITALRTLRFGDPLLGRRVLITGASGGVGTLAVQLAVCAGARVTAVARAGSADTMRRLGARETVARVGDAQGRYHLILESAGGASLAAALERVASGGTVVVFGNSSREPTEFSFATFREAQNARIQSFFSFTSGPEEAFAPDLALLAGLVAEGALRPQVSVRDWDQINATAAELEARRLPGKAVFRIA</sequence>
<dbReference type="Gene3D" id="3.40.50.720">
    <property type="entry name" value="NAD(P)-binding Rossmann-like Domain"/>
    <property type="match status" value="1"/>
</dbReference>
<dbReference type="Proteomes" id="UP000239724">
    <property type="component" value="Unassembled WGS sequence"/>
</dbReference>
<keyword evidence="6" id="KW-1185">Reference proteome</keyword>
<dbReference type="AlphaFoldDB" id="A0A2S6NKQ9"/>
<evidence type="ECO:0000256" key="3">
    <source>
        <dbReference type="SAM" id="MobiDB-lite"/>
    </source>
</evidence>
<dbReference type="InterPro" id="IPR020843">
    <property type="entry name" value="ER"/>
</dbReference>
<evidence type="ECO:0000313" key="5">
    <source>
        <dbReference type="EMBL" id="PPQ35688.1"/>
    </source>
</evidence>
<keyword evidence="2" id="KW-0560">Oxidoreductase</keyword>
<name>A0A2S6NKQ9_RHOGL</name>
<dbReference type="GO" id="GO:0016651">
    <property type="term" value="F:oxidoreductase activity, acting on NAD(P)H"/>
    <property type="evidence" value="ECO:0007669"/>
    <property type="project" value="TreeGrafter"/>
</dbReference>
<evidence type="ECO:0000313" key="6">
    <source>
        <dbReference type="Proteomes" id="UP000239724"/>
    </source>
</evidence>
<dbReference type="RefSeq" id="WP_104518104.1">
    <property type="nucleotide sequence ID" value="NZ_NHRY01000069.1"/>
</dbReference>
<comment type="caution">
    <text evidence="5">The sequence shown here is derived from an EMBL/GenBank/DDBJ whole genome shotgun (WGS) entry which is preliminary data.</text>
</comment>
<dbReference type="InterPro" id="IPR013149">
    <property type="entry name" value="ADH-like_C"/>
</dbReference>
<dbReference type="OrthoDB" id="9805663at2"/>
<evidence type="ECO:0000259" key="4">
    <source>
        <dbReference type="SMART" id="SM00829"/>
    </source>
</evidence>
<dbReference type="SUPFAM" id="SSF51735">
    <property type="entry name" value="NAD(P)-binding Rossmann-fold domains"/>
    <property type="match status" value="1"/>
</dbReference>
<dbReference type="PANTHER" id="PTHR48106:SF18">
    <property type="entry name" value="QUINONE OXIDOREDUCTASE PIG3"/>
    <property type="match status" value="1"/>
</dbReference>
<dbReference type="GO" id="GO:0070402">
    <property type="term" value="F:NADPH binding"/>
    <property type="evidence" value="ECO:0007669"/>
    <property type="project" value="TreeGrafter"/>
</dbReference>
<accession>A0A2S6NKQ9</accession>
<proteinExistence type="predicted"/>
<dbReference type="InterPro" id="IPR036291">
    <property type="entry name" value="NAD(P)-bd_dom_sf"/>
</dbReference>
<protein>
    <recommendedName>
        <fullName evidence="4">Enoyl reductase (ER) domain-containing protein</fullName>
    </recommendedName>
</protein>
<evidence type="ECO:0000256" key="2">
    <source>
        <dbReference type="ARBA" id="ARBA00023002"/>
    </source>
</evidence>
<feature type="region of interest" description="Disordered" evidence="3">
    <location>
        <begin position="1"/>
        <end position="21"/>
    </location>
</feature>
<organism evidence="5 6">
    <name type="scientific">Rhodopila globiformis</name>
    <name type="common">Rhodopseudomonas globiformis</name>
    <dbReference type="NCBI Taxonomy" id="1071"/>
    <lineage>
        <taxon>Bacteria</taxon>
        <taxon>Pseudomonadati</taxon>
        <taxon>Pseudomonadota</taxon>
        <taxon>Alphaproteobacteria</taxon>
        <taxon>Acetobacterales</taxon>
        <taxon>Acetobacteraceae</taxon>
        <taxon>Rhodopila</taxon>
    </lineage>
</organism>
<dbReference type="SMART" id="SM00829">
    <property type="entry name" value="PKS_ER"/>
    <property type="match status" value="1"/>
</dbReference>
<keyword evidence="1" id="KW-0521">NADP</keyword>